<feature type="chain" id="PRO_5007284414" evidence="1">
    <location>
        <begin position="20"/>
        <end position="84"/>
    </location>
</feature>
<reference evidence="2" key="1">
    <citation type="journal article" date="2016" name="Ticks Tick Borne Dis.">
        <title>De novo assembly and annotation of the salivary gland transcriptome of Rhipicephalus appendiculatus male and female ticks during blood feeding.</title>
        <authorList>
            <person name="de Castro M.H."/>
            <person name="de Klerk D."/>
            <person name="Pienaar R."/>
            <person name="Latif A.A."/>
            <person name="Rees D.J."/>
            <person name="Mans B.J."/>
        </authorList>
    </citation>
    <scope>NUCLEOTIDE SEQUENCE</scope>
    <source>
        <tissue evidence="2">Salivary glands</tissue>
    </source>
</reference>
<sequence>MLGLTLKFSLGLTFRVCLSNRPECMCGQPGLSVQSLSQPFKELRIHLEGCQKPSAKFKNELGTTGPTRLHWKQERREKQYKVIV</sequence>
<name>A0A131YA57_RHIAP</name>
<evidence type="ECO:0000256" key="1">
    <source>
        <dbReference type="SAM" id="SignalP"/>
    </source>
</evidence>
<feature type="signal peptide" evidence="1">
    <location>
        <begin position="1"/>
        <end position="19"/>
    </location>
</feature>
<accession>A0A131YA57</accession>
<dbReference type="EMBL" id="GEDV01012363">
    <property type="protein sequence ID" value="JAP76194.1"/>
    <property type="molecule type" value="Transcribed_RNA"/>
</dbReference>
<protein>
    <submittedName>
        <fullName evidence="2">Uncharacterized protein</fullName>
    </submittedName>
</protein>
<organism evidence="2">
    <name type="scientific">Rhipicephalus appendiculatus</name>
    <name type="common">Brown ear tick</name>
    <dbReference type="NCBI Taxonomy" id="34631"/>
    <lineage>
        <taxon>Eukaryota</taxon>
        <taxon>Metazoa</taxon>
        <taxon>Ecdysozoa</taxon>
        <taxon>Arthropoda</taxon>
        <taxon>Chelicerata</taxon>
        <taxon>Arachnida</taxon>
        <taxon>Acari</taxon>
        <taxon>Parasitiformes</taxon>
        <taxon>Ixodida</taxon>
        <taxon>Ixodoidea</taxon>
        <taxon>Ixodidae</taxon>
        <taxon>Rhipicephalinae</taxon>
        <taxon>Rhipicephalus</taxon>
        <taxon>Rhipicephalus</taxon>
    </lineage>
</organism>
<keyword evidence="1" id="KW-0732">Signal</keyword>
<evidence type="ECO:0000313" key="2">
    <source>
        <dbReference type="EMBL" id="JAP76194.1"/>
    </source>
</evidence>
<dbReference type="AlphaFoldDB" id="A0A131YA57"/>
<proteinExistence type="predicted"/>